<dbReference type="Proteomes" id="UP000565441">
    <property type="component" value="Unassembled WGS sequence"/>
</dbReference>
<name>A0A8H5H8X7_9AGAR</name>
<proteinExistence type="predicted"/>
<dbReference type="OrthoDB" id="3001771at2759"/>
<gene>
    <name evidence="2" type="ORF">D9615_006844</name>
</gene>
<evidence type="ECO:0000313" key="2">
    <source>
        <dbReference type="EMBL" id="KAF5378821.1"/>
    </source>
</evidence>
<comment type="caution">
    <text evidence="2">The sequence shown here is derived from an EMBL/GenBank/DDBJ whole genome shotgun (WGS) entry which is preliminary data.</text>
</comment>
<evidence type="ECO:0000256" key="1">
    <source>
        <dbReference type="SAM" id="MobiDB-lite"/>
    </source>
</evidence>
<reference evidence="2 3" key="1">
    <citation type="journal article" date="2020" name="ISME J.">
        <title>Uncovering the hidden diversity of litter-decomposition mechanisms in mushroom-forming fungi.</title>
        <authorList>
            <person name="Floudas D."/>
            <person name="Bentzer J."/>
            <person name="Ahren D."/>
            <person name="Johansson T."/>
            <person name="Persson P."/>
            <person name="Tunlid A."/>
        </authorList>
    </citation>
    <scope>NUCLEOTIDE SEQUENCE [LARGE SCALE GENOMIC DNA]</scope>
    <source>
        <strain evidence="2 3">CBS 661.87</strain>
    </source>
</reference>
<evidence type="ECO:0000313" key="3">
    <source>
        <dbReference type="Proteomes" id="UP000565441"/>
    </source>
</evidence>
<accession>A0A8H5H8X7</accession>
<feature type="region of interest" description="Disordered" evidence="1">
    <location>
        <begin position="351"/>
        <end position="390"/>
    </location>
</feature>
<feature type="region of interest" description="Disordered" evidence="1">
    <location>
        <begin position="280"/>
        <end position="299"/>
    </location>
</feature>
<organism evidence="2 3">
    <name type="scientific">Tricholomella constricta</name>
    <dbReference type="NCBI Taxonomy" id="117010"/>
    <lineage>
        <taxon>Eukaryota</taxon>
        <taxon>Fungi</taxon>
        <taxon>Dikarya</taxon>
        <taxon>Basidiomycota</taxon>
        <taxon>Agaricomycotina</taxon>
        <taxon>Agaricomycetes</taxon>
        <taxon>Agaricomycetidae</taxon>
        <taxon>Agaricales</taxon>
        <taxon>Tricholomatineae</taxon>
        <taxon>Lyophyllaceae</taxon>
        <taxon>Tricholomella</taxon>
    </lineage>
</organism>
<protein>
    <submittedName>
        <fullName evidence="2">Uncharacterized protein</fullName>
    </submittedName>
</protein>
<sequence length="390" mass="43534">MGNDRTLRVARYSLTANISCFVQERKPEISEGAEGPKAEFSFTGNRGPTYIETLAFTQPQADDDEKENEDAPYETWNLLKELHSSLLFPNAVASTLPTTASFIETLLGRSQKLPLRLIVTRRSQIAFKDDSAQERVRVKDILNVVTPHIQRCEALCFDVTHTSSLPRILTDFPHSAPHLTRLTLKSALPAYFKGLVDDSATTKAFQFPKLRNLALDGWELPRPLPARQMVARHIRIAQQMPSPHPLHISHYRTHSRRARFFIFTPPSPLLLLLRSFTTPHTRGPRLRRHQPQERTRTRHQGGIFQRRLGATPPTHLTLSRLYPGRVLADTSWSTPPSTNLHARALLPRRIRGSPGAPWGGRSMAVGSPPELAPGLAGSEAKTDGPGVPGV</sequence>
<dbReference type="EMBL" id="JAACJP010000018">
    <property type="protein sequence ID" value="KAF5378821.1"/>
    <property type="molecule type" value="Genomic_DNA"/>
</dbReference>
<dbReference type="AlphaFoldDB" id="A0A8H5H8X7"/>
<keyword evidence="3" id="KW-1185">Reference proteome</keyword>